<dbReference type="GeneID" id="19012641"/>
<name>K8FB45_9CHLO</name>
<accession>K8FB45</accession>
<keyword evidence="4" id="KW-1185">Reference proteome</keyword>
<evidence type="ECO:0000313" key="4">
    <source>
        <dbReference type="Proteomes" id="UP000198341"/>
    </source>
</evidence>
<reference evidence="3 4" key="1">
    <citation type="submission" date="2011-10" db="EMBL/GenBank/DDBJ databases">
        <authorList>
            <person name="Genoscope - CEA"/>
        </authorList>
    </citation>
    <scope>NUCLEOTIDE SEQUENCE [LARGE SCALE GENOMIC DNA]</scope>
    <source>
        <strain evidence="3 4">RCC 1105</strain>
    </source>
</reference>
<proteinExistence type="predicted"/>
<dbReference type="AlphaFoldDB" id="K8FB45"/>
<keyword evidence="1" id="KW-1133">Transmembrane helix</keyword>
<dbReference type="Proteomes" id="UP000198341">
    <property type="component" value="Chromosome 12"/>
</dbReference>
<keyword evidence="1" id="KW-0472">Membrane</keyword>
<dbReference type="RefSeq" id="XP_007509713.1">
    <property type="nucleotide sequence ID" value="XM_007509651.1"/>
</dbReference>
<feature type="signal peptide" evidence="2">
    <location>
        <begin position="1"/>
        <end position="22"/>
    </location>
</feature>
<feature type="chain" id="PRO_5003917951" description="Thioredoxin-like fold domain-containing protein" evidence="2">
    <location>
        <begin position="23"/>
        <end position="279"/>
    </location>
</feature>
<evidence type="ECO:0000256" key="2">
    <source>
        <dbReference type="SAM" id="SignalP"/>
    </source>
</evidence>
<dbReference type="EMBL" id="FO082267">
    <property type="protein sequence ID" value="CCO18828.1"/>
    <property type="molecule type" value="Genomic_DNA"/>
</dbReference>
<evidence type="ECO:0000313" key="3">
    <source>
        <dbReference type="EMBL" id="CCO18828.1"/>
    </source>
</evidence>
<keyword evidence="1" id="KW-0812">Transmembrane</keyword>
<sequence length="279" mass="31582">MSPSSSFCVYFYFFISFVSISSFSQEYPKSYAGNHPLLKLTDTTFEPLTQSATGQTTGKWVVYFDTDHSLNHFLTPTLKASLMKLDKLQQQNNGDDGEYKGEPFIAATINVDEEYLTRARFENTLTFPCLAVFERRKMRQFKVLHPKGDEHKALGKGVKDVEEWLEMSNEEFEGGEVVYLNVPKPLSMAKATSVRFGVATRMFNERKLRARRDWQHAMKAKSEAGMGAMVHEMEESFKKSPKLYGSILIAIALTMIASLMAMSSVLFGGRRGASKNKEE</sequence>
<evidence type="ECO:0008006" key="5">
    <source>
        <dbReference type="Google" id="ProtNLM"/>
    </source>
</evidence>
<dbReference type="KEGG" id="bpg:Bathy12g01350"/>
<gene>
    <name evidence="3" type="ordered locus">Bathy12g01350</name>
</gene>
<organism evidence="3 4">
    <name type="scientific">Bathycoccus prasinos</name>
    <dbReference type="NCBI Taxonomy" id="41875"/>
    <lineage>
        <taxon>Eukaryota</taxon>
        <taxon>Viridiplantae</taxon>
        <taxon>Chlorophyta</taxon>
        <taxon>Mamiellophyceae</taxon>
        <taxon>Mamiellales</taxon>
        <taxon>Bathycoccaceae</taxon>
        <taxon>Bathycoccus</taxon>
    </lineage>
</organism>
<keyword evidence="2" id="KW-0732">Signal</keyword>
<protein>
    <recommendedName>
        <fullName evidence="5">Thioredoxin-like fold domain-containing protein</fullName>
    </recommendedName>
</protein>
<evidence type="ECO:0000256" key="1">
    <source>
        <dbReference type="SAM" id="Phobius"/>
    </source>
</evidence>
<feature type="transmembrane region" description="Helical" evidence="1">
    <location>
        <begin position="243"/>
        <end position="267"/>
    </location>
</feature>
<dbReference type="OrthoDB" id="72053at2759"/>